<proteinExistence type="predicted"/>
<dbReference type="EMBL" id="UZAU01000353">
    <property type="status" value="NOT_ANNOTATED_CDS"/>
    <property type="molecule type" value="Genomic_DNA"/>
</dbReference>
<sequence length="95" mass="10690">MESKIERLSATMAEMEVKIDGIIEASKNHENISDLQAQLGSQLKQIVGSIHEYNQTKIFRGVMILATNYDILRVFSALPSDLKKSFIFHVSDHGI</sequence>
<reference evidence="1" key="1">
    <citation type="submission" date="2018-11" db="EMBL/GenBank/DDBJ databases">
        <authorList>
            <person name="Grassa J C."/>
        </authorList>
    </citation>
    <scope>NUCLEOTIDE SEQUENCE [LARGE SCALE GENOMIC DNA]</scope>
</reference>
<keyword evidence="2" id="KW-1185">Reference proteome</keyword>
<organism evidence="1 2">
    <name type="scientific">Cannabis sativa</name>
    <name type="common">Hemp</name>
    <name type="synonym">Marijuana</name>
    <dbReference type="NCBI Taxonomy" id="3483"/>
    <lineage>
        <taxon>Eukaryota</taxon>
        <taxon>Viridiplantae</taxon>
        <taxon>Streptophyta</taxon>
        <taxon>Embryophyta</taxon>
        <taxon>Tracheophyta</taxon>
        <taxon>Spermatophyta</taxon>
        <taxon>Magnoliopsida</taxon>
        <taxon>eudicotyledons</taxon>
        <taxon>Gunneridae</taxon>
        <taxon>Pentapetalae</taxon>
        <taxon>rosids</taxon>
        <taxon>fabids</taxon>
        <taxon>Rosales</taxon>
        <taxon>Cannabaceae</taxon>
        <taxon>Cannabis</taxon>
    </lineage>
</organism>
<name>A0A803P7L2_CANSA</name>
<protein>
    <submittedName>
        <fullName evidence="1">Uncharacterized protein</fullName>
    </submittedName>
</protein>
<evidence type="ECO:0000313" key="1">
    <source>
        <dbReference type="EnsemblPlants" id="cds.evm.model.03.2027"/>
    </source>
</evidence>
<dbReference type="Proteomes" id="UP000596661">
    <property type="component" value="Chromosome 3"/>
</dbReference>
<evidence type="ECO:0000313" key="2">
    <source>
        <dbReference type="Proteomes" id="UP000596661"/>
    </source>
</evidence>
<dbReference type="AlphaFoldDB" id="A0A803P7L2"/>
<dbReference type="EnsemblPlants" id="evm.model.03.2027">
    <property type="protein sequence ID" value="cds.evm.model.03.2027"/>
    <property type="gene ID" value="evm.TU.03.2027"/>
</dbReference>
<reference evidence="1" key="2">
    <citation type="submission" date="2021-03" db="UniProtKB">
        <authorList>
            <consortium name="EnsemblPlants"/>
        </authorList>
    </citation>
    <scope>IDENTIFICATION</scope>
</reference>
<accession>A0A803P7L2</accession>
<dbReference type="Gramene" id="evm.model.03.2027">
    <property type="protein sequence ID" value="cds.evm.model.03.2027"/>
    <property type="gene ID" value="evm.TU.03.2027"/>
</dbReference>